<dbReference type="AlphaFoldDB" id="A0AA42CIN7"/>
<gene>
    <name evidence="1" type="ORF">M8523_11200</name>
</gene>
<evidence type="ECO:0000313" key="2">
    <source>
        <dbReference type="Proteomes" id="UP001165667"/>
    </source>
</evidence>
<organism evidence="1 2">
    <name type="scientific">Lichenifustis flavocetrariae</name>
    <dbReference type="NCBI Taxonomy" id="2949735"/>
    <lineage>
        <taxon>Bacteria</taxon>
        <taxon>Pseudomonadati</taxon>
        <taxon>Pseudomonadota</taxon>
        <taxon>Alphaproteobacteria</taxon>
        <taxon>Hyphomicrobiales</taxon>
        <taxon>Lichenihabitantaceae</taxon>
        <taxon>Lichenifustis</taxon>
    </lineage>
</organism>
<reference evidence="1" key="1">
    <citation type="submission" date="2022-05" db="EMBL/GenBank/DDBJ databases">
        <authorList>
            <person name="Pankratov T."/>
        </authorList>
    </citation>
    <scope>NUCLEOTIDE SEQUENCE</scope>
    <source>
        <strain evidence="1">BP6-180914</strain>
    </source>
</reference>
<keyword evidence="2" id="KW-1185">Reference proteome</keyword>
<comment type="caution">
    <text evidence="1">The sequence shown here is derived from an EMBL/GenBank/DDBJ whole genome shotgun (WGS) entry which is preliminary data.</text>
</comment>
<dbReference type="RefSeq" id="WP_282584953.1">
    <property type="nucleotide sequence ID" value="NZ_JAMOIM010000006.1"/>
</dbReference>
<name>A0AA42CIN7_9HYPH</name>
<protein>
    <submittedName>
        <fullName evidence="1">DUF2332 family protein</fullName>
    </submittedName>
</protein>
<accession>A0AA42CIN7</accession>
<proteinExistence type="predicted"/>
<dbReference type="InterPro" id="IPR011200">
    <property type="entry name" value="UCP012608"/>
</dbReference>
<dbReference type="EMBL" id="JAMOIM010000006">
    <property type="protein sequence ID" value="MCW6508584.1"/>
    <property type="molecule type" value="Genomic_DNA"/>
</dbReference>
<dbReference type="Proteomes" id="UP001165667">
    <property type="component" value="Unassembled WGS sequence"/>
</dbReference>
<evidence type="ECO:0000313" key="1">
    <source>
        <dbReference type="EMBL" id="MCW6508584.1"/>
    </source>
</evidence>
<dbReference type="Pfam" id="PF10094">
    <property type="entry name" value="DUF2332"/>
    <property type="match status" value="1"/>
</dbReference>
<dbReference type="PIRSF" id="PIRSF012608">
    <property type="entry name" value="UCP012608"/>
    <property type="match status" value="1"/>
</dbReference>
<sequence length="350" mass="37598">MTDARSLVLSAFAKQVEWCVRLGSPFTASLLRLLADDIATGGVTAMVVADWPGDPLSDALPLRLAGALHALVLKGLAPNLADVYPPHPTTEVRLRAAALQALRAHETFVATFLQSPPQTNEVGRAGVLVGGFLTIAANTGLPLRLLEIGASAGLNSVWDLFHYRLGGAEWGDPSSLVHLTPIWHGAIPPVSAAMGIVERRACDRAPIDIADPDQRLRLKAYVWPDQTDRLARLDGALTLALRHGIRVETADAADWVQARLAEPAIACATVLFHSIMWQYMPAPTQATIADTLARAGDGASETAPLAWLRFEPAEGTMQLRLKLWPGGEDRLLAEAQPHGSEISWLPDSKD</sequence>